<feature type="transmembrane region" description="Helical" evidence="8">
    <location>
        <begin position="112"/>
        <end position="131"/>
    </location>
</feature>
<keyword evidence="5 8" id="KW-1133">Transmembrane helix</keyword>
<feature type="transmembrane region" description="Helical" evidence="8">
    <location>
        <begin position="38"/>
        <end position="57"/>
    </location>
</feature>
<sequence>MKDSAHSRLGTLIDFLTRPSYLGDAQHGGPGRSLAAKFLFVVAGVAVLVAVVLQPLGSSGPDFDPIWNAVTKYLSGQPVYDEDYSTQDPHYLYSPGGTLLISPLGWLPGRDLARWVMLLAGAGCILLAMYLLSRAVAGPGRRALVVCAGFVTVTFFFAEPVRSTLKYTNINGFLLLLQVIFILATVSLLRARQASDEPLVPWMVSSLKRPDTLVAAVVLSVALSIKPQFVALAVLSVLTFQWAVLLVAGLLFCLYFALGYATMARPGDYFERLLPYIGEPRDYNNGSLDGMGLQLGWNPELVLGLKVVLMLVTLGAVWALFAWRHHDPFFWAATSASVLFCGLLMCSGLVQGYYCIWLFPLLITVLRPSSPMHSVWMWLAYFCLVFAFEVPEDWGVIHSVLRWQASIAWMFIPTFVLGWALKNRPSQARVAHSQAAHSQAQRS</sequence>
<proteinExistence type="inferred from homology"/>
<keyword evidence="6 8" id="KW-0472">Membrane</keyword>
<gene>
    <name evidence="9" type="ORF">F8377_09760</name>
</gene>
<dbReference type="InterPro" id="IPR018584">
    <property type="entry name" value="GT87"/>
</dbReference>
<evidence type="ECO:0000256" key="2">
    <source>
        <dbReference type="ARBA" id="ARBA00022475"/>
    </source>
</evidence>
<comment type="subcellular location">
    <subcellularLocation>
        <location evidence="1">Cell membrane</location>
        <topology evidence="1">Multi-pass membrane protein</topology>
    </subcellularLocation>
</comment>
<evidence type="ECO:0000313" key="10">
    <source>
        <dbReference type="Proteomes" id="UP000436181"/>
    </source>
</evidence>
<reference evidence="9 10" key="1">
    <citation type="submission" date="2019-10" db="EMBL/GenBank/DDBJ databases">
        <title>Corynebacterium sp novel species isolated from the respiratory tract of Marmot.</title>
        <authorList>
            <person name="Zhang G."/>
        </authorList>
    </citation>
    <scope>NUCLEOTIDE SEQUENCE [LARGE SCALE GENOMIC DNA]</scope>
    <source>
        <strain evidence="9 10">336</strain>
    </source>
</reference>
<feature type="transmembrane region" description="Helical" evidence="8">
    <location>
        <begin position="143"/>
        <end position="161"/>
    </location>
</feature>
<evidence type="ECO:0000256" key="8">
    <source>
        <dbReference type="SAM" id="Phobius"/>
    </source>
</evidence>
<keyword evidence="2" id="KW-1003">Cell membrane</keyword>
<evidence type="ECO:0000256" key="7">
    <source>
        <dbReference type="ARBA" id="ARBA00024033"/>
    </source>
</evidence>
<keyword evidence="10" id="KW-1185">Reference proteome</keyword>
<comment type="similarity">
    <text evidence="7">Belongs to the glycosyltransferase 87 family.</text>
</comment>
<keyword evidence="4 8" id="KW-0812">Transmembrane</keyword>
<name>A0ABQ6VC29_9CORY</name>
<protein>
    <submittedName>
        <fullName evidence="9">DUF2029 domain-containing protein</fullName>
    </submittedName>
</protein>
<dbReference type="EMBL" id="WBZJ01000004">
    <property type="protein sequence ID" value="KAB3519258.1"/>
    <property type="molecule type" value="Genomic_DNA"/>
</dbReference>
<dbReference type="Pfam" id="PF09594">
    <property type="entry name" value="GT87"/>
    <property type="match status" value="1"/>
</dbReference>
<feature type="transmembrane region" description="Helical" evidence="8">
    <location>
        <begin position="240"/>
        <end position="263"/>
    </location>
</feature>
<comment type="caution">
    <text evidence="9">The sequence shown here is derived from an EMBL/GenBank/DDBJ whole genome shotgun (WGS) entry which is preliminary data.</text>
</comment>
<feature type="transmembrane region" description="Helical" evidence="8">
    <location>
        <begin position="173"/>
        <end position="191"/>
    </location>
</feature>
<keyword evidence="3" id="KW-0808">Transferase</keyword>
<evidence type="ECO:0000313" key="9">
    <source>
        <dbReference type="EMBL" id="KAB3519258.1"/>
    </source>
</evidence>
<evidence type="ECO:0000256" key="3">
    <source>
        <dbReference type="ARBA" id="ARBA00022679"/>
    </source>
</evidence>
<feature type="transmembrane region" description="Helical" evidence="8">
    <location>
        <begin position="301"/>
        <end position="323"/>
    </location>
</feature>
<evidence type="ECO:0000256" key="5">
    <source>
        <dbReference type="ARBA" id="ARBA00022989"/>
    </source>
</evidence>
<evidence type="ECO:0000256" key="1">
    <source>
        <dbReference type="ARBA" id="ARBA00004651"/>
    </source>
</evidence>
<feature type="transmembrane region" description="Helical" evidence="8">
    <location>
        <begin position="403"/>
        <end position="421"/>
    </location>
</feature>
<evidence type="ECO:0000256" key="6">
    <source>
        <dbReference type="ARBA" id="ARBA00023136"/>
    </source>
</evidence>
<organism evidence="9 10">
    <name type="scientific">Corynebacterium zhongnanshanii</name>
    <dbReference type="NCBI Taxonomy" id="2768834"/>
    <lineage>
        <taxon>Bacteria</taxon>
        <taxon>Bacillati</taxon>
        <taxon>Actinomycetota</taxon>
        <taxon>Actinomycetes</taxon>
        <taxon>Mycobacteriales</taxon>
        <taxon>Corynebacteriaceae</taxon>
        <taxon>Corynebacterium</taxon>
    </lineage>
</organism>
<feature type="transmembrane region" description="Helical" evidence="8">
    <location>
        <begin position="212"/>
        <end position="234"/>
    </location>
</feature>
<accession>A0ABQ6VC29</accession>
<dbReference type="Proteomes" id="UP000436181">
    <property type="component" value="Unassembled WGS sequence"/>
</dbReference>
<feature type="transmembrane region" description="Helical" evidence="8">
    <location>
        <begin position="329"/>
        <end position="362"/>
    </location>
</feature>
<evidence type="ECO:0000256" key="4">
    <source>
        <dbReference type="ARBA" id="ARBA00022692"/>
    </source>
</evidence>